<name>A0ABZ1CXL1_9TREE</name>
<organism evidence="2 3">
    <name type="scientific">Kwoniella shivajii</name>
    <dbReference type="NCBI Taxonomy" id="564305"/>
    <lineage>
        <taxon>Eukaryota</taxon>
        <taxon>Fungi</taxon>
        <taxon>Dikarya</taxon>
        <taxon>Basidiomycota</taxon>
        <taxon>Agaricomycotina</taxon>
        <taxon>Tremellomycetes</taxon>
        <taxon>Tremellales</taxon>
        <taxon>Cryptococcaceae</taxon>
        <taxon>Kwoniella</taxon>
    </lineage>
</organism>
<reference evidence="2 3" key="1">
    <citation type="submission" date="2024-01" db="EMBL/GenBank/DDBJ databases">
        <title>Comparative genomics of Cryptococcus and Kwoniella reveals pathogenesis evolution and contrasting modes of karyotype evolution via chromosome fusion or intercentromeric recombination.</title>
        <authorList>
            <person name="Coelho M.A."/>
            <person name="David-Palma M."/>
            <person name="Shea T."/>
            <person name="Bowers K."/>
            <person name="McGinley-Smith S."/>
            <person name="Mohammad A.W."/>
            <person name="Gnirke A."/>
            <person name="Yurkov A.M."/>
            <person name="Nowrousian M."/>
            <person name="Sun S."/>
            <person name="Cuomo C.A."/>
            <person name="Heitman J."/>
        </authorList>
    </citation>
    <scope>NUCLEOTIDE SEQUENCE [LARGE SCALE GENOMIC DNA]</scope>
    <source>
        <strain evidence="2">CBS 11374</strain>
    </source>
</reference>
<accession>A0ABZ1CXL1</accession>
<sequence length="240" mass="26616">MSFPSSAAQRCFRCSRFVQASSSSIATRLISSSTRLSNSSKTGSEAGEINTWFVDSSPRSSPPSRPTPEASSSTDQSYYNTPALPESTPSILHPLHKFLISPETEASEVLFGHTVRFFDTRMLARQLDKLGQGELVKGEDGLRGGYYDWVIVAQVKGRGRGIVARGDGVLRRWLLKNPLHPSIPITTIEYPKTPRISPDSDWSIIPLNLGEDETRACVNLVSEEGRHRWRLEDMWGGVSH</sequence>
<keyword evidence="3" id="KW-1185">Reference proteome</keyword>
<evidence type="ECO:0000313" key="3">
    <source>
        <dbReference type="Proteomes" id="UP001329825"/>
    </source>
</evidence>
<proteinExistence type="predicted"/>
<protein>
    <submittedName>
        <fullName evidence="2">Uncharacterized protein</fullName>
    </submittedName>
</protein>
<evidence type="ECO:0000256" key="1">
    <source>
        <dbReference type="SAM" id="MobiDB-lite"/>
    </source>
</evidence>
<feature type="compositionally biased region" description="Low complexity" evidence="1">
    <location>
        <begin position="34"/>
        <end position="44"/>
    </location>
</feature>
<dbReference type="EMBL" id="CP141883">
    <property type="protein sequence ID" value="WRT65899.1"/>
    <property type="molecule type" value="Genomic_DNA"/>
</dbReference>
<gene>
    <name evidence="2" type="ORF">IL334_002850</name>
</gene>
<feature type="region of interest" description="Disordered" evidence="1">
    <location>
        <begin position="34"/>
        <end position="83"/>
    </location>
</feature>
<dbReference type="GeneID" id="87954981"/>
<evidence type="ECO:0000313" key="2">
    <source>
        <dbReference type="EMBL" id="WRT65899.1"/>
    </source>
</evidence>
<dbReference type="RefSeq" id="XP_062790639.1">
    <property type="nucleotide sequence ID" value="XM_062934588.1"/>
</dbReference>
<dbReference type="Proteomes" id="UP001329825">
    <property type="component" value="Chromosome 3"/>
</dbReference>